<evidence type="ECO:0000313" key="10">
    <source>
        <dbReference type="Proteomes" id="UP000076878"/>
    </source>
</evidence>
<comment type="caution">
    <text evidence="6">Lacks conserved residue(s) required for the propagation of feature annotation.</text>
</comment>
<feature type="domain" description="Flavodoxin-like fold" evidence="7">
    <location>
        <begin position="3"/>
        <end position="200"/>
    </location>
</feature>
<dbReference type="Pfam" id="PF02525">
    <property type="entry name" value="Flavodoxin_2"/>
    <property type="match status" value="1"/>
</dbReference>
<comment type="function">
    <text evidence="6">Also exhibits azoreductase activity. Catalyzes the reductive cleavage of the azo bond in aromatic azo compounds to the corresponding amines.</text>
</comment>
<dbReference type="STRING" id="640938.TR210_340"/>
<keyword evidence="3 6" id="KW-0560">Oxidoreductase</keyword>
<evidence type="ECO:0000256" key="4">
    <source>
        <dbReference type="ARBA" id="ARBA00023027"/>
    </source>
</evidence>
<organism evidence="8 10">
    <name type="scientific">Trichococcus ilyis</name>
    <dbReference type="NCBI Taxonomy" id="640938"/>
    <lineage>
        <taxon>Bacteria</taxon>
        <taxon>Bacillati</taxon>
        <taxon>Bacillota</taxon>
        <taxon>Bacilli</taxon>
        <taxon>Lactobacillales</taxon>
        <taxon>Carnobacteriaceae</taxon>
        <taxon>Trichococcus</taxon>
    </lineage>
</organism>
<comment type="subunit">
    <text evidence="6">Homodimer.</text>
</comment>
<accession>A0A143Y835</accession>
<keyword evidence="2 6" id="KW-0288">FMN</keyword>
<evidence type="ECO:0000256" key="1">
    <source>
        <dbReference type="ARBA" id="ARBA00022630"/>
    </source>
</evidence>
<dbReference type="GO" id="GO:0009055">
    <property type="term" value="F:electron transfer activity"/>
    <property type="evidence" value="ECO:0007669"/>
    <property type="project" value="UniProtKB-UniRule"/>
</dbReference>
<dbReference type="InterPro" id="IPR023048">
    <property type="entry name" value="NADH:quinone_OxRdtase_FMN_depd"/>
</dbReference>
<dbReference type="InterPro" id="IPR029039">
    <property type="entry name" value="Flavoprotein-like_sf"/>
</dbReference>
<proteinExistence type="inferred from homology"/>
<comment type="cofactor">
    <cofactor evidence="6">
        <name>FMN</name>
        <dbReference type="ChEBI" id="CHEBI:58210"/>
    </cofactor>
    <text evidence="6">Binds 1 FMN per subunit.</text>
</comment>
<feature type="binding site" evidence="6">
    <location>
        <begin position="17"/>
        <end position="19"/>
    </location>
    <ligand>
        <name>FMN</name>
        <dbReference type="ChEBI" id="CHEBI:58210"/>
    </ligand>
</feature>
<dbReference type="PANTHER" id="PTHR43741">
    <property type="entry name" value="FMN-DEPENDENT NADH-AZOREDUCTASE 1"/>
    <property type="match status" value="1"/>
</dbReference>
<dbReference type="Proteomes" id="UP000199280">
    <property type="component" value="Unassembled WGS sequence"/>
</dbReference>
<dbReference type="OrthoDB" id="9805013at2"/>
<dbReference type="EMBL" id="FNYT01000011">
    <property type="protein sequence ID" value="SEJ30983.1"/>
    <property type="molecule type" value="Genomic_DNA"/>
</dbReference>
<keyword evidence="11" id="KW-1185">Reference proteome</keyword>
<protein>
    <recommendedName>
        <fullName evidence="6">FMN dependent NADH:quinone oxidoreductase</fullName>
        <ecNumber evidence="6">1.6.5.-</ecNumber>
    </recommendedName>
    <alternativeName>
        <fullName evidence="6">Azo-dye reductase</fullName>
    </alternativeName>
    <alternativeName>
        <fullName evidence="6">FMN-dependent NADH-azo compound oxidoreductase</fullName>
    </alternativeName>
    <alternativeName>
        <fullName evidence="6">FMN-dependent NADH-azoreductase</fullName>
        <ecNumber evidence="6">1.7.1.17</ecNumber>
    </alternativeName>
</protein>
<evidence type="ECO:0000256" key="6">
    <source>
        <dbReference type="HAMAP-Rule" id="MF_01216"/>
    </source>
</evidence>
<dbReference type="GO" id="GO:0016652">
    <property type="term" value="F:oxidoreductase activity, acting on NAD(P)H as acceptor"/>
    <property type="evidence" value="ECO:0007669"/>
    <property type="project" value="UniProtKB-UniRule"/>
</dbReference>
<dbReference type="GO" id="GO:0016655">
    <property type="term" value="F:oxidoreductase activity, acting on NAD(P)H, quinone or similar compound as acceptor"/>
    <property type="evidence" value="ECO:0007669"/>
    <property type="project" value="InterPro"/>
</dbReference>
<dbReference type="InterPro" id="IPR003680">
    <property type="entry name" value="Flavodoxin_fold"/>
</dbReference>
<dbReference type="GO" id="GO:0010181">
    <property type="term" value="F:FMN binding"/>
    <property type="evidence" value="ECO:0007669"/>
    <property type="project" value="UniProtKB-UniRule"/>
</dbReference>
<evidence type="ECO:0000259" key="7">
    <source>
        <dbReference type="Pfam" id="PF02525"/>
    </source>
</evidence>
<comment type="function">
    <text evidence="6">Quinone reductase that provides resistance to thiol-specific stress caused by electrophilic quinones.</text>
</comment>
<evidence type="ECO:0000313" key="8">
    <source>
        <dbReference type="EMBL" id="CZQ84272.1"/>
    </source>
</evidence>
<dbReference type="Gene3D" id="3.40.50.360">
    <property type="match status" value="1"/>
</dbReference>
<comment type="catalytic activity">
    <reaction evidence="5">
        <text>N,N-dimethyl-1,4-phenylenediamine + anthranilate + 2 NAD(+) = 2-(4-dimethylaminophenyl)diazenylbenzoate + 2 NADH + 2 H(+)</text>
        <dbReference type="Rhea" id="RHEA:55872"/>
        <dbReference type="ChEBI" id="CHEBI:15378"/>
        <dbReference type="ChEBI" id="CHEBI:15783"/>
        <dbReference type="ChEBI" id="CHEBI:16567"/>
        <dbReference type="ChEBI" id="CHEBI:57540"/>
        <dbReference type="ChEBI" id="CHEBI:57945"/>
        <dbReference type="ChEBI" id="CHEBI:71579"/>
        <dbReference type="EC" id="1.7.1.17"/>
    </reaction>
    <physiologicalReaction direction="right-to-left" evidence="5">
        <dbReference type="Rhea" id="RHEA:55874"/>
    </physiologicalReaction>
</comment>
<dbReference type="EC" id="1.7.1.17" evidence="6"/>
<dbReference type="HAMAP" id="MF_01216">
    <property type="entry name" value="Azoreductase_type1"/>
    <property type="match status" value="1"/>
</dbReference>
<evidence type="ECO:0000256" key="3">
    <source>
        <dbReference type="ARBA" id="ARBA00023002"/>
    </source>
</evidence>
<dbReference type="InterPro" id="IPR050104">
    <property type="entry name" value="FMN-dep_NADH:Q_OxRdtase_AzoR1"/>
</dbReference>
<comment type="similarity">
    <text evidence="6">Belongs to the azoreductase type 1 family.</text>
</comment>
<dbReference type="RefSeq" id="WP_068620928.1">
    <property type="nucleotide sequence ID" value="NZ_FJNB01000002.1"/>
</dbReference>
<gene>
    <name evidence="6" type="primary">azoR</name>
    <name evidence="9" type="ORF">SAMN05216375_11114</name>
    <name evidence="8" type="ORF">TR210_340</name>
</gene>
<dbReference type="PANTHER" id="PTHR43741:SF7">
    <property type="entry name" value="FMN-DEPENDENT NADH:QUINONE OXIDOREDUCTASE"/>
    <property type="match status" value="1"/>
</dbReference>
<dbReference type="SUPFAM" id="SSF52218">
    <property type="entry name" value="Flavoproteins"/>
    <property type="match status" value="1"/>
</dbReference>
<sequence>MARVLVVRAHPFDSSVSRSMKVLDAFLEEYKAVNPYDRIKDMNLYEVAIPEIDRDLLTAWKELSKGVLFDQLTSRQQEKVTLFNHYTDDFLSMDKIIIANPLWNMHVPGRLKTWIDTITVAGQTFRYTDSGAVGMVPDKKLLHIQANGGIFDGQDPASQYIKSIFRFLGVEDISQLFVEGMDTYPDRADEIVAEAIEKAKLLAKTF</sequence>
<reference evidence="8 10" key="1">
    <citation type="submission" date="2016-02" db="EMBL/GenBank/DDBJ databases">
        <authorList>
            <person name="Wen L."/>
            <person name="He K."/>
            <person name="Yang H."/>
        </authorList>
    </citation>
    <scope>NUCLEOTIDE SEQUENCE [LARGE SCALE GENOMIC DNA]</scope>
    <source>
        <strain evidence="8">Trichococcus_R210</strain>
    </source>
</reference>
<comment type="catalytic activity">
    <reaction evidence="6">
        <text>2 a quinone + NADH + H(+) = 2 a 1,4-benzosemiquinone + NAD(+)</text>
        <dbReference type="Rhea" id="RHEA:65952"/>
        <dbReference type="ChEBI" id="CHEBI:15378"/>
        <dbReference type="ChEBI" id="CHEBI:57540"/>
        <dbReference type="ChEBI" id="CHEBI:57945"/>
        <dbReference type="ChEBI" id="CHEBI:132124"/>
        <dbReference type="ChEBI" id="CHEBI:134225"/>
    </reaction>
</comment>
<evidence type="ECO:0000313" key="9">
    <source>
        <dbReference type="EMBL" id="SEJ30983.1"/>
    </source>
</evidence>
<dbReference type="Proteomes" id="UP000076878">
    <property type="component" value="Unassembled WGS sequence"/>
</dbReference>
<keyword evidence="1 6" id="KW-0285">Flavoprotein</keyword>
<dbReference type="EC" id="1.6.5.-" evidence="6"/>
<evidence type="ECO:0000256" key="5">
    <source>
        <dbReference type="ARBA" id="ARBA00048542"/>
    </source>
</evidence>
<name>A0A143Y835_9LACT</name>
<dbReference type="AlphaFoldDB" id="A0A143Y835"/>
<evidence type="ECO:0000256" key="2">
    <source>
        <dbReference type="ARBA" id="ARBA00022643"/>
    </source>
</evidence>
<keyword evidence="4 6" id="KW-0520">NAD</keyword>
<dbReference type="EMBL" id="FJNB01000002">
    <property type="protein sequence ID" value="CZQ84272.1"/>
    <property type="molecule type" value="Genomic_DNA"/>
</dbReference>
<reference evidence="9 11" key="2">
    <citation type="submission" date="2016-10" db="EMBL/GenBank/DDBJ databases">
        <authorList>
            <person name="Varghese N."/>
            <person name="Submissions S."/>
        </authorList>
    </citation>
    <scope>NUCLEOTIDE SEQUENCE [LARGE SCALE GENOMIC DNA]</scope>
    <source>
        <strain evidence="9 11">DSM 22150</strain>
    </source>
</reference>
<evidence type="ECO:0000313" key="11">
    <source>
        <dbReference type="Proteomes" id="UP000199280"/>
    </source>
</evidence>